<evidence type="ECO:0000313" key="3">
    <source>
        <dbReference type="Proteomes" id="UP000814176"/>
    </source>
</evidence>
<protein>
    <recommendedName>
        <fullName evidence="4">Secreted protein</fullName>
    </recommendedName>
</protein>
<feature type="region of interest" description="Disordered" evidence="1">
    <location>
        <begin position="123"/>
        <end position="144"/>
    </location>
</feature>
<dbReference type="EMBL" id="JADCUA010000008">
    <property type="protein sequence ID" value="KAH9837696.1"/>
    <property type="molecule type" value="Genomic_DNA"/>
</dbReference>
<gene>
    <name evidence="2" type="ORF">C8Q71DRAFT_556835</name>
</gene>
<proteinExistence type="predicted"/>
<dbReference type="GeneID" id="72000059"/>
<evidence type="ECO:0008006" key="4">
    <source>
        <dbReference type="Google" id="ProtNLM"/>
    </source>
</evidence>
<evidence type="ECO:0000256" key="1">
    <source>
        <dbReference type="SAM" id="MobiDB-lite"/>
    </source>
</evidence>
<name>A0ABQ8KIA5_9APHY</name>
<dbReference type="Proteomes" id="UP000814176">
    <property type="component" value="Unassembled WGS sequence"/>
</dbReference>
<reference evidence="2 3" key="1">
    <citation type="journal article" date="2021" name="Environ. Microbiol.">
        <title>Gene family expansions and transcriptome signatures uncover fungal adaptations to wood decay.</title>
        <authorList>
            <person name="Hage H."/>
            <person name="Miyauchi S."/>
            <person name="Viragh M."/>
            <person name="Drula E."/>
            <person name="Min B."/>
            <person name="Chaduli D."/>
            <person name="Navarro D."/>
            <person name="Favel A."/>
            <person name="Norest M."/>
            <person name="Lesage-Meessen L."/>
            <person name="Balint B."/>
            <person name="Merenyi Z."/>
            <person name="de Eugenio L."/>
            <person name="Morin E."/>
            <person name="Martinez A.T."/>
            <person name="Baldrian P."/>
            <person name="Stursova M."/>
            <person name="Martinez M.J."/>
            <person name="Novotny C."/>
            <person name="Magnuson J.K."/>
            <person name="Spatafora J.W."/>
            <person name="Maurice S."/>
            <person name="Pangilinan J."/>
            <person name="Andreopoulos W."/>
            <person name="LaButti K."/>
            <person name="Hundley H."/>
            <person name="Na H."/>
            <person name="Kuo A."/>
            <person name="Barry K."/>
            <person name="Lipzen A."/>
            <person name="Henrissat B."/>
            <person name="Riley R."/>
            <person name="Ahrendt S."/>
            <person name="Nagy L.G."/>
            <person name="Grigoriev I.V."/>
            <person name="Martin F."/>
            <person name="Rosso M.N."/>
        </authorList>
    </citation>
    <scope>NUCLEOTIDE SEQUENCE [LARGE SCALE GENOMIC DNA]</scope>
    <source>
        <strain evidence="2 3">CIRM-BRFM 1785</strain>
    </source>
</reference>
<dbReference type="RefSeq" id="XP_047779734.1">
    <property type="nucleotide sequence ID" value="XM_047919327.1"/>
</dbReference>
<keyword evidence="3" id="KW-1185">Reference proteome</keyword>
<evidence type="ECO:0000313" key="2">
    <source>
        <dbReference type="EMBL" id="KAH9837696.1"/>
    </source>
</evidence>
<organism evidence="2 3">
    <name type="scientific">Rhodofomes roseus</name>
    <dbReference type="NCBI Taxonomy" id="34475"/>
    <lineage>
        <taxon>Eukaryota</taxon>
        <taxon>Fungi</taxon>
        <taxon>Dikarya</taxon>
        <taxon>Basidiomycota</taxon>
        <taxon>Agaricomycotina</taxon>
        <taxon>Agaricomycetes</taxon>
        <taxon>Polyporales</taxon>
        <taxon>Rhodofomes</taxon>
    </lineage>
</organism>
<sequence length="215" mass="23596">MAIPKLLSAIPSSFATPLLAVGSIQDSGSSSASEVTLRTGDYTQPPFARTVCVLYLASRLLFEARGKTVALKLLVRRLVIARQCCLLIHKRERGWSRGPGLAVHHQRRRFVFSSLWFCLSGGRSPQNSFPRSPCRSPAPHHGPRTHPKVFMLLKREQGRPSGLGTIPPGRPLCICIPMTPSCPSRSWSNSSLSLRGLPRIRQTLACLYSVSSGQL</sequence>
<comment type="caution">
    <text evidence="2">The sequence shown here is derived from an EMBL/GenBank/DDBJ whole genome shotgun (WGS) entry which is preliminary data.</text>
</comment>
<accession>A0ABQ8KIA5</accession>